<organism evidence="1 2">
    <name type="scientific">Acinetobacter populi</name>
    <dbReference type="NCBI Taxonomy" id="1582270"/>
    <lineage>
        <taxon>Bacteria</taxon>
        <taxon>Pseudomonadati</taxon>
        <taxon>Pseudomonadota</taxon>
        <taxon>Gammaproteobacteria</taxon>
        <taxon>Moraxellales</taxon>
        <taxon>Moraxellaceae</taxon>
        <taxon>Acinetobacter</taxon>
    </lineage>
</organism>
<dbReference type="EMBL" id="NEXX01000002">
    <property type="protein sequence ID" value="OUY07816.1"/>
    <property type="molecule type" value="Genomic_DNA"/>
</dbReference>
<gene>
    <name evidence="1" type="ORF">CAP51_08825</name>
</gene>
<keyword evidence="2" id="KW-1185">Reference proteome</keyword>
<dbReference type="Pfam" id="PF03692">
    <property type="entry name" value="CxxCxxCC"/>
    <property type="match status" value="1"/>
</dbReference>
<comment type="caution">
    <text evidence="1">The sequence shown here is derived from an EMBL/GenBank/DDBJ whole genome shotgun (WGS) entry which is preliminary data.</text>
</comment>
<reference evidence="1 2" key="1">
    <citation type="submission" date="2017-05" db="EMBL/GenBank/DDBJ databases">
        <title>Acinetobacter populi ANC 5415 (= PBJ7), whole genome shotgun sequencing project.</title>
        <authorList>
            <person name="Nemec A."/>
            <person name="Radolfova-Krizova L."/>
        </authorList>
    </citation>
    <scope>NUCLEOTIDE SEQUENCE [LARGE SCALE GENOMIC DNA]</scope>
    <source>
        <strain evidence="1 2">PBJ7</strain>
    </source>
</reference>
<evidence type="ECO:0000313" key="2">
    <source>
        <dbReference type="Proteomes" id="UP000196536"/>
    </source>
</evidence>
<dbReference type="OrthoDB" id="196483at2"/>
<name>A0A1Z9Z028_9GAMM</name>
<dbReference type="Proteomes" id="UP000196536">
    <property type="component" value="Unassembled WGS sequence"/>
</dbReference>
<protein>
    <submittedName>
        <fullName evidence="1">Zinc/iron-chelating domain-containing protein</fullName>
    </submittedName>
</protein>
<sequence>MLTQKADADHCLYCGACCAFFRVSFYWVEGEAIPEDFQEQLTPVYSCMKGTNQKQPRCIALQGEIGQQVQCSIYSVRSSSCREVQIGDQQCAKARSAYGLIPVIQITEPDNEEYYDFDRVG</sequence>
<evidence type="ECO:0000313" key="1">
    <source>
        <dbReference type="EMBL" id="OUY07816.1"/>
    </source>
</evidence>
<accession>A0A1Z9Z028</accession>
<dbReference type="AlphaFoldDB" id="A0A1Z9Z028"/>
<dbReference type="RefSeq" id="WP_087620359.1">
    <property type="nucleotide sequence ID" value="NZ_NEXX01000002.1"/>
</dbReference>
<dbReference type="InterPro" id="IPR005358">
    <property type="entry name" value="Puta_zinc/iron-chelating_dom"/>
</dbReference>
<proteinExistence type="predicted"/>